<feature type="non-terminal residue" evidence="7">
    <location>
        <position position="215"/>
    </location>
</feature>
<comment type="subcellular location">
    <subcellularLocation>
        <location evidence="1">Cell membrane</location>
        <topology evidence="1">Multi-pass membrane protein</topology>
    </subcellularLocation>
</comment>
<comment type="caution">
    <text evidence="7">The sequence shown here is derived from an EMBL/GenBank/DDBJ whole genome shotgun (WGS) entry which is preliminary data.</text>
</comment>
<evidence type="ECO:0000256" key="6">
    <source>
        <dbReference type="SAM" id="Phobius"/>
    </source>
</evidence>
<evidence type="ECO:0000256" key="3">
    <source>
        <dbReference type="ARBA" id="ARBA00022692"/>
    </source>
</evidence>
<feature type="transmembrane region" description="Helical" evidence="6">
    <location>
        <begin position="102"/>
        <end position="123"/>
    </location>
</feature>
<keyword evidence="2" id="KW-1003">Cell membrane</keyword>
<feature type="transmembrane region" description="Helical" evidence="6">
    <location>
        <begin position="52"/>
        <end position="71"/>
    </location>
</feature>
<name>A0A0F9APL6_9ZZZZ</name>
<evidence type="ECO:0000256" key="2">
    <source>
        <dbReference type="ARBA" id="ARBA00022475"/>
    </source>
</evidence>
<evidence type="ECO:0000256" key="1">
    <source>
        <dbReference type="ARBA" id="ARBA00004651"/>
    </source>
</evidence>
<dbReference type="CDD" id="cd06579">
    <property type="entry name" value="TM_PBP1_transp_AraH_like"/>
    <property type="match status" value="1"/>
</dbReference>
<feature type="transmembrane region" description="Helical" evidence="6">
    <location>
        <begin position="169"/>
        <end position="191"/>
    </location>
</feature>
<keyword evidence="3 6" id="KW-0812">Transmembrane</keyword>
<reference evidence="7" key="1">
    <citation type="journal article" date="2015" name="Nature">
        <title>Complex archaea that bridge the gap between prokaryotes and eukaryotes.</title>
        <authorList>
            <person name="Spang A."/>
            <person name="Saw J.H."/>
            <person name="Jorgensen S.L."/>
            <person name="Zaremba-Niedzwiedzka K."/>
            <person name="Martijn J."/>
            <person name="Lind A.E."/>
            <person name="van Eijk R."/>
            <person name="Schleper C."/>
            <person name="Guy L."/>
            <person name="Ettema T.J."/>
        </authorList>
    </citation>
    <scope>NUCLEOTIDE SEQUENCE</scope>
</reference>
<sequence length="215" mass="23339">MSDFKNITVTEKRSFKDMELREITLFGVLVVLVIVFSFLAPNFLKLNNFMNLGMYSASLAVTAAGMTFVIITGGIDISVGAIMSSSGIFTANLLLLTQNVALSVIGGILLGILIGFFNGMLVIKLKVEAIIITIGTMSILRGTVYLLSQGRMVAYKRVPAFDYFGPQRLWGILPMALLIMVIVYVIGSFVLSNLKFGRHIYAIGSNPESARLAGI</sequence>
<keyword evidence="4 6" id="KW-1133">Transmembrane helix</keyword>
<dbReference type="GO" id="GO:0005886">
    <property type="term" value="C:plasma membrane"/>
    <property type="evidence" value="ECO:0007669"/>
    <property type="project" value="UniProtKB-SubCell"/>
</dbReference>
<organism evidence="7">
    <name type="scientific">marine sediment metagenome</name>
    <dbReference type="NCBI Taxonomy" id="412755"/>
    <lineage>
        <taxon>unclassified sequences</taxon>
        <taxon>metagenomes</taxon>
        <taxon>ecological metagenomes</taxon>
    </lineage>
</organism>
<dbReference type="PANTHER" id="PTHR32196">
    <property type="entry name" value="ABC TRANSPORTER PERMEASE PROTEIN YPHD-RELATED-RELATED"/>
    <property type="match status" value="1"/>
</dbReference>
<evidence type="ECO:0000256" key="4">
    <source>
        <dbReference type="ARBA" id="ARBA00022989"/>
    </source>
</evidence>
<evidence type="ECO:0000313" key="7">
    <source>
        <dbReference type="EMBL" id="KKK80374.1"/>
    </source>
</evidence>
<dbReference type="EMBL" id="LAZR01053610">
    <property type="protein sequence ID" value="KKK80374.1"/>
    <property type="molecule type" value="Genomic_DNA"/>
</dbReference>
<proteinExistence type="predicted"/>
<evidence type="ECO:0008006" key="8">
    <source>
        <dbReference type="Google" id="ProtNLM"/>
    </source>
</evidence>
<protein>
    <recommendedName>
        <fullName evidence="8">Ribose ABC transporter permease</fullName>
    </recommendedName>
</protein>
<feature type="transmembrane region" description="Helical" evidence="6">
    <location>
        <begin position="23"/>
        <end position="40"/>
    </location>
</feature>
<keyword evidence="5 6" id="KW-0472">Membrane</keyword>
<gene>
    <name evidence="7" type="ORF">LCGC14_2824150</name>
</gene>
<feature type="transmembrane region" description="Helical" evidence="6">
    <location>
        <begin position="129"/>
        <end position="148"/>
    </location>
</feature>
<dbReference type="GO" id="GO:0022857">
    <property type="term" value="F:transmembrane transporter activity"/>
    <property type="evidence" value="ECO:0007669"/>
    <property type="project" value="InterPro"/>
</dbReference>
<dbReference type="InterPro" id="IPR001851">
    <property type="entry name" value="ABC_transp_permease"/>
</dbReference>
<dbReference type="Pfam" id="PF02653">
    <property type="entry name" value="BPD_transp_2"/>
    <property type="match status" value="1"/>
</dbReference>
<dbReference type="AlphaFoldDB" id="A0A0F9APL6"/>
<dbReference type="PANTHER" id="PTHR32196:SF72">
    <property type="entry name" value="RIBOSE IMPORT PERMEASE PROTEIN RBSC"/>
    <property type="match status" value="1"/>
</dbReference>
<evidence type="ECO:0000256" key="5">
    <source>
        <dbReference type="ARBA" id="ARBA00023136"/>
    </source>
</evidence>
<accession>A0A0F9APL6</accession>